<feature type="non-terminal residue" evidence="1">
    <location>
        <position position="1"/>
    </location>
</feature>
<proteinExistence type="predicted"/>
<organism evidence="1">
    <name type="scientific">marine sediment metagenome</name>
    <dbReference type="NCBI Taxonomy" id="412755"/>
    <lineage>
        <taxon>unclassified sequences</taxon>
        <taxon>metagenomes</taxon>
        <taxon>ecological metagenomes</taxon>
    </lineage>
</organism>
<protein>
    <submittedName>
        <fullName evidence="1">Uncharacterized protein</fullName>
    </submittedName>
</protein>
<name>A0A0F9LDQ1_9ZZZZ</name>
<evidence type="ECO:0000313" key="1">
    <source>
        <dbReference type="EMBL" id="KKM85361.1"/>
    </source>
</evidence>
<gene>
    <name evidence="1" type="ORF">LCGC14_1289730</name>
</gene>
<dbReference type="EMBL" id="LAZR01007424">
    <property type="protein sequence ID" value="KKM85361.1"/>
    <property type="molecule type" value="Genomic_DNA"/>
</dbReference>
<comment type="caution">
    <text evidence="1">The sequence shown here is derived from an EMBL/GenBank/DDBJ whole genome shotgun (WGS) entry which is preliminary data.</text>
</comment>
<accession>A0A0F9LDQ1</accession>
<sequence>VKGKLARIEEALEGMKWQEDAISDLRKELQKVQIRCAATHGKDED</sequence>
<dbReference type="AlphaFoldDB" id="A0A0F9LDQ1"/>
<reference evidence="1" key="1">
    <citation type="journal article" date="2015" name="Nature">
        <title>Complex archaea that bridge the gap between prokaryotes and eukaryotes.</title>
        <authorList>
            <person name="Spang A."/>
            <person name="Saw J.H."/>
            <person name="Jorgensen S.L."/>
            <person name="Zaremba-Niedzwiedzka K."/>
            <person name="Martijn J."/>
            <person name="Lind A.E."/>
            <person name="van Eijk R."/>
            <person name="Schleper C."/>
            <person name="Guy L."/>
            <person name="Ettema T.J."/>
        </authorList>
    </citation>
    <scope>NUCLEOTIDE SEQUENCE</scope>
</reference>